<name>G9P8D6_HYPAI</name>
<feature type="region of interest" description="Disordered" evidence="1">
    <location>
        <begin position="165"/>
        <end position="185"/>
    </location>
</feature>
<dbReference type="Proteomes" id="UP000005426">
    <property type="component" value="Unassembled WGS sequence"/>
</dbReference>
<dbReference type="AlphaFoldDB" id="G9P8D6"/>
<dbReference type="HOGENOM" id="CLU_1305020_0_0_1"/>
<evidence type="ECO:0000256" key="1">
    <source>
        <dbReference type="SAM" id="MobiDB-lite"/>
    </source>
</evidence>
<accession>G9P8D6</accession>
<comment type="caution">
    <text evidence="2">The sequence shown here is derived from an EMBL/GenBank/DDBJ whole genome shotgun (WGS) entry which is preliminary data.</text>
</comment>
<evidence type="ECO:0000313" key="2">
    <source>
        <dbReference type="EMBL" id="EHK40929.1"/>
    </source>
</evidence>
<evidence type="ECO:0000313" key="3">
    <source>
        <dbReference type="Proteomes" id="UP000005426"/>
    </source>
</evidence>
<sequence>MPGFTEQERGATSYMAVRVDAARKSFWARVKLSWLLRSPSSIGGPSLHRGPESKSDTIAPCKVQAADQSPHASTEDILFMAREDQSLCGHDLLTAVCRAMSTGGGLYHKYEYTAQCSHTASVVVPALYDDARELPVQAGTHSNLRVEHLTSRARMESAQPIAGAGHACNAPLRDPSPHVSTDLEERSAETTSFSSLFVDAGLLWLPGNLGE</sequence>
<reference evidence="2 3" key="1">
    <citation type="journal article" date="2011" name="Genome Biol.">
        <title>Comparative genome sequence analysis underscores mycoparasitism as the ancestral life style of Trichoderma.</title>
        <authorList>
            <person name="Kubicek C.P."/>
            <person name="Herrera-Estrella A."/>
            <person name="Seidl-Seiboth V."/>
            <person name="Martinez D.A."/>
            <person name="Druzhinina I.S."/>
            <person name="Thon M."/>
            <person name="Zeilinger S."/>
            <person name="Casas-Flores S."/>
            <person name="Horwitz B.A."/>
            <person name="Mukherjee P.K."/>
            <person name="Mukherjee M."/>
            <person name="Kredics L."/>
            <person name="Alcaraz L.D."/>
            <person name="Aerts A."/>
            <person name="Antal Z."/>
            <person name="Atanasova L."/>
            <person name="Cervantes-Badillo M.G."/>
            <person name="Challacombe J."/>
            <person name="Chertkov O."/>
            <person name="McCluskey K."/>
            <person name="Coulpier F."/>
            <person name="Deshpande N."/>
            <person name="von Doehren H."/>
            <person name="Ebbole D.J."/>
            <person name="Esquivel-Naranjo E.U."/>
            <person name="Fekete E."/>
            <person name="Flipphi M."/>
            <person name="Glaser F."/>
            <person name="Gomez-Rodriguez E.Y."/>
            <person name="Gruber S."/>
            <person name="Han C."/>
            <person name="Henrissat B."/>
            <person name="Hermosa R."/>
            <person name="Hernandez-Onate M."/>
            <person name="Karaffa L."/>
            <person name="Kosti I."/>
            <person name="Le Crom S."/>
            <person name="Lindquist E."/>
            <person name="Lucas S."/>
            <person name="Luebeck M."/>
            <person name="Luebeck P.S."/>
            <person name="Margeot A."/>
            <person name="Metz B."/>
            <person name="Misra M."/>
            <person name="Nevalainen H."/>
            <person name="Omann M."/>
            <person name="Packer N."/>
            <person name="Perrone G."/>
            <person name="Uresti-Rivera E.E."/>
            <person name="Salamov A."/>
            <person name="Schmoll M."/>
            <person name="Seiboth B."/>
            <person name="Shapiro H."/>
            <person name="Sukno S."/>
            <person name="Tamayo-Ramos J.A."/>
            <person name="Tisch D."/>
            <person name="Wiest A."/>
            <person name="Wilkinson H.H."/>
            <person name="Zhang M."/>
            <person name="Coutinho P.M."/>
            <person name="Kenerley C.M."/>
            <person name="Monte E."/>
            <person name="Baker S.E."/>
            <person name="Grigoriev I.V."/>
        </authorList>
    </citation>
    <scope>NUCLEOTIDE SEQUENCE [LARGE SCALE GENOMIC DNA]</scope>
    <source>
        <strain evidence="3">ATCC 20476 / IMI 206040</strain>
    </source>
</reference>
<protein>
    <submittedName>
        <fullName evidence="2">Uncharacterized protein</fullName>
    </submittedName>
</protein>
<dbReference type="EMBL" id="ABDG02000027">
    <property type="protein sequence ID" value="EHK40929.1"/>
    <property type="molecule type" value="Genomic_DNA"/>
</dbReference>
<organism evidence="2 3">
    <name type="scientific">Hypocrea atroviridis (strain ATCC 20476 / IMI 206040)</name>
    <name type="common">Trichoderma atroviride</name>
    <dbReference type="NCBI Taxonomy" id="452589"/>
    <lineage>
        <taxon>Eukaryota</taxon>
        <taxon>Fungi</taxon>
        <taxon>Dikarya</taxon>
        <taxon>Ascomycota</taxon>
        <taxon>Pezizomycotina</taxon>
        <taxon>Sordariomycetes</taxon>
        <taxon>Hypocreomycetidae</taxon>
        <taxon>Hypocreales</taxon>
        <taxon>Hypocreaceae</taxon>
        <taxon>Trichoderma</taxon>
    </lineage>
</organism>
<gene>
    <name evidence="2" type="ORF">TRIATDRAFT_85224</name>
</gene>
<proteinExistence type="predicted"/>
<keyword evidence="3" id="KW-1185">Reference proteome</keyword>